<dbReference type="GO" id="GO:0004784">
    <property type="term" value="F:superoxide dismutase activity"/>
    <property type="evidence" value="ECO:0007669"/>
    <property type="project" value="InterPro"/>
</dbReference>
<dbReference type="eggNOG" id="KOG0876">
    <property type="taxonomic scope" value="Eukaryota"/>
</dbReference>
<proteinExistence type="predicted"/>
<dbReference type="GO" id="GO:0005737">
    <property type="term" value="C:cytoplasm"/>
    <property type="evidence" value="ECO:0007669"/>
    <property type="project" value="TreeGrafter"/>
</dbReference>
<dbReference type="InterPro" id="IPR019832">
    <property type="entry name" value="Mn/Fe_SOD_C"/>
</dbReference>
<feature type="domain" description="Manganese/iron superoxide dismutase C-terminal" evidence="3">
    <location>
        <begin position="297"/>
        <end position="338"/>
    </location>
</feature>
<name>F9XG62_ZYMTI</name>
<dbReference type="FunCoup" id="F9XG62">
    <property type="interactions" value="109"/>
</dbReference>
<dbReference type="GeneID" id="13395299"/>
<dbReference type="Pfam" id="PF02777">
    <property type="entry name" value="Sod_Fe_C"/>
    <property type="match status" value="2"/>
</dbReference>
<protein>
    <recommendedName>
        <fullName evidence="3">Manganese/iron superoxide dismutase C-terminal domain-containing protein</fullName>
    </recommendedName>
</protein>
<organism evidence="4 5">
    <name type="scientific">Zymoseptoria tritici (strain CBS 115943 / IPO323)</name>
    <name type="common">Speckled leaf blotch fungus</name>
    <name type="synonym">Septoria tritici</name>
    <dbReference type="NCBI Taxonomy" id="336722"/>
    <lineage>
        <taxon>Eukaryota</taxon>
        <taxon>Fungi</taxon>
        <taxon>Dikarya</taxon>
        <taxon>Ascomycota</taxon>
        <taxon>Pezizomycotina</taxon>
        <taxon>Dothideomycetes</taxon>
        <taxon>Dothideomycetidae</taxon>
        <taxon>Mycosphaerellales</taxon>
        <taxon>Mycosphaerellaceae</taxon>
        <taxon>Zymoseptoria</taxon>
    </lineage>
</organism>
<dbReference type="STRING" id="336722.F9XG62"/>
<evidence type="ECO:0000313" key="5">
    <source>
        <dbReference type="Proteomes" id="UP000008062"/>
    </source>
</evidence>
<dbReference type="OrthoDB" id="275227at2759"/>
<dbReference type="RefSeq" id="XP_003851318.1">
    <property type="nucleotide sequence ID" value="XM_003851270.1"/>
</dbReference>
<accession>F9XG62</accession>
<feature type="domain" description="Manganese/iron superoxide dismutase C-terminal" evidence="3">
    <location>
        <begin position="181"/>
        <end position="240"/>
    </location>
</feature>
<dbReference type="InterPro" id="IPR036314">
    <property type="entry name" value="SOD_C_sf"/>
</dbReference>
<dbReference type="AlphaFoldDB" id="F9XG62"/>
<gene>
    <name evidence="4" type="ORF">MYCGRDRAFT_110040</name>
</gene>
<evidence type="ECO:0000313" key="4">
    <source>
        <dbReference type="EMBL" id="EGP86294.1"/>
    </source>
</evidence>
<dbReference type="PANTHER" id="PTHR43595">
    <property type="entry name" value="37S RIBOSOMAL PROTEIN S26, MITOCHONDRIAL"/>
    <property type="match status" value="1"/>
</dbReference>
<dbReference type="KEGG" id="ztr:MYCGRDRAFT_110040"/>
<evidence type="ECO:0000256" key="1">
    <source>
        <dbReference type="ARBA" id="ARBA00037226"/>
    </source>
</evidence>
<dbReference type="VEuPathDB" id="FungiDB:ZTRI_7.3"/>
<comment type="function">
    <text evidence="1">Component of the mitochondrial ribosome (mitoribosome), a dedicated translation machinery responsible for the synthesis of mitochondrial genome-encoded proteins, including at least some of the essential transmembrane subunits of the mitochondrial respiratory chain. The mitoribosomes are attached to the mitochondrial inner membrane and translation products are cotranslationally integrated into the membrane.</text>
</comment>
<evidence type="ECO:0000259" key="3">
    <source>
        <dbReference type="Pfam" id="PF02777"/>
    </source>
</evidence>
<keyword evidence="5" id="KW-1185">Reference proteome</keyword>
<dbReference type="SUPFAM" id="SSF54719">
    <property type="entry name" value="Fe,Mn superoxide dismutase (SOD), C-terminal domain"/>
    <property type="match status" value="1"/>
</dbReference>
<dbReference type="HOGENOM" id="CLU_057349_1_0_1"/>
<dbReference type="SUPFAM" id="SSF46609">
    <property type="entry name" value="Fe,Mn superoxide dismutase (SOD), N-terminal domain"/>
    <property type="match status" value="1"/>
</dbReference>
<sequence>MNFNPSRRLEKSISDHDINTHTHIAVMVTRSLLRRPLSAIASSAWTCPSCTTRAASILPSHSSRTPSILQRSQPQRRSLHHRPPLPYDDVFTREGVPGLFTSGGYDIVWRQYQSMLASKLNELVAGEPIENDDARTLVLKFARDPENASVFNHASMMHNNHFFFRNLSSAPLPLAKAPLIQGTLEKEFGSIDTLKVTFLDTAAAMFGPGFVWLVWAREPTRSREGAWRILTTYNAGTPYPEAGFRQQGVDMNNQNKESFANYLDGGQLLRPTNSAGAFGAHSSTGRELAKMPPGGTTVMPVLCVSTWEHAYMYDFGVRGKREYLENWWNVIDWGSVEALAPKSALGANLGFHGSRAQTRWSER</sequence>
<dbReference type="InParanoid" id="F9XG62"/>
<dbReference type="PANTHER" id="PTHR43595:SF2">
    <property type="entry name" value="SMALL RIBOSOMAL SUBUNIT PROTEIN MS42"/>
    <property type="match status" value="1"/>
</dbReference>
<dbReference type="Proteomes" id="UP000008062">
    <property type="component" value="Chromosome 7"/>
</dbReference>
<feature type="region of interest" description="Disordered" evidence="2">
    <location>
        <begin position="61"/>
        <end position="86"/>
    </location>
</feature>
<dbReference type="OMA" id="MTAREPN"/>
<dbReference type="InterPro" id="IPR036324">
    <property type="entry name" value="Mn/Fe_SOD_N_sf"/>
</dbReference>
<feature type="compositionally biased region" description="Polar residues" evidence="2">
    <location>
        <begin position="61"/>
        <end position="76"/>
    </location>
</feature>
<dbReference type="EMBL" id="CM001202">
    <property type="protein sequence ID" value="EGP86294.1"/>
    <property type="molecule type" value="Genomic_DNA"/>
</dbReference>
<reference evidence="4 5" key="1">
    <citation type="journal article" date="2011" name="PLoS Genet.">
        <title>Finished genome of the fungal wheat pathogen Mycosphaerella graminicola reveals dispensome structure, chromosome plasticity, and stealth pathogenesis.</title>
        <authorList>
            <person name="Goodwin S.B."/>
            <person name="Ben M'barek S."/>
            <person name="Dhillon B."/>
            <person name="Wittenberg A.H.J."/>
            <person name="Crane C.F."/>
            <person name="Hane J.K."/>
            <person name="Foster A.J."/>
            <person name="Van der Lee T.A.J."/>
            <person name="Grimwood J."/>
            <person name="Aerts A."/>
            <person name="Antoniw J."/>
            <person name="Bailey A."/>
            <person name="Bluhm B."/>
            <person name="Bowler J."/>
            <person name="Bristow J."/>
            <person name="van der Burgt A."/>
            <person name="Canto-Canche B."/>
            <person name="Churchill A.C.L."/>
            <person name="Conde-Ferraez L."/>
            <person name="Cools H.J."/>
            <person name="Coutinho P.M."/>
            <person name="Csukai M."/>
            <person name="Dehal P."/>
            <person name="De Wit P."/>
            <person name="Donzelli B."/>
            <person name="van de Geest H.C."/>
            <person name="van Ham R.C.H.J."/>
            <person name="Hammond-Kosack K.E."/>
            <person name="Henrissat B."/>
            <person name="Kilian A."/>
            <person name="Kobayashi A.K."/>
            <person name="Koopmann E."/>
            <person name="Kourmpetis Y."/>
            <person name="Kuzniar A."/>
            <person name="Lindquist E."/>
            <person name="Lombard V."/>
            <person name="Maliepaard C."/>
            <person name="Martins N."/>
            <person name="Mehrabi R."/>
            <person name="Nap J.P.H."/>
            <person name="Ponomarenko A."/>
            <person name="Rudd J.J."/>
            <person name="Salamov A."/>
            <person name="Schmutz J."/>
            <person name="Schouten H.J."/>
            <person name="Shapiro H."/>
            <person name="Stergiopoulos I."/>
            <person name="Torriani S.F.F."/>
            <person name="Tu H."/>
            <person name="de Vries R.P."/>
            <person name="Waalwijk C."/>
            <person name="Ware S.B."/>
            <person name="Wiebenga A."/>
            <person name="Zwiers L.-H."/>
            <person name="Oliver R.P."/>
            <person name="Grigoriev I.V."/>
            <person name="Kema G.H.J."/>
        </authorList>
    </citation>
    <scope>NUCLEOTIDE SEQUENCE [LARGE SCALE GENOMIC DNA]</scope>
    <source>
        <strain evidence="5">CBS 115943 / IPO323</strain>
    </source>
</reference>
<dbReference type="GO" id="GO:0046872">
    <property type="term" value="F:metal ion binding"/>
    <property type="evidence" value="ECO:0007669"/>
    <property type="project" value="InterPro"/>
</dbReference>
<evidence type="ECO:0000256" key="2">
    <source>
        <dbReference type="SAM" id="MobiDB-lite"/>
    </source>
</evidence>
<dbReference type="Gene3D" id="3.55.40.20">
    <property type="entry name" value="Iron/manganese superoxide dismutase, C-terminal domain"/>
    <property type="match status" value="1"/>
</dbReference>